<proteinExistence type="predicted"/>
<comment type="caution">
    <text evidence="1">The sequence shown here is derived from an EMBL/GenBank/DDBJ whole genome shotgun (WGS) entry which is preliminary data.</text>
</comment>
<dbReference type="Proteomes" id="UP001281614">
    <property type="component" value="Unassembled WGS sequence"/>
</dbReference>
<dbReference type="AlphaFoldDB" id="A0AAD9Y1V1"/>
<gene>
    <name evidence="1" type="ORF">CKAH01_08082</name>
</gene>
<evidence type="ECO:0000313" key="1">
    <source>
        <dbReference type="EMBL" id="KAK2734409.1"/>
    </source>
</evidence>
<sequence>MATENFTTKPSALVDAGSDPIIIVVAQLRAICIFSASQSFSCCF</sequence>
<name>A0AAD9Y1V1_COLKA</name>
<organism evidence="1 2">
    <name type="scientific">Colletotrichum kahawae</name>
    <name type="common">Coffee berry disease fungus</name>
    <dbReference type="NCBI Taxonomy" id="34407"/>
    <lineage>
        <taxon>Eukaryota</taxon>
        <taxon>Fungi</taxon>
        <taxon>Dikarya</taxon>
        <taxon>Ascomycota</taxon>
        <taxon>Pezizomycotina</taxon>
        <taxon>Sordariomycetes</taxon>
        <taxon>Hypocreomycetidae</taxon>
        <taxon>Glomerellales</taxon>
        <taxon>Glomerellaceae</taxon>
        <taxon>Colletotrichum</taxon>
        <taxon>Colletotrichum gloeosporioides species complex</taxon>
    </lineage>
</organism>
<protein>
    <submittedName>
        <fullName evidence="1">Uncharacterized protein</fullName>
    </submittedName>
</protein>
<reference evidence="1" key="1">
    <citation type="submission" date="2023-02" db="EMBL/GenBank/DDBJ databases">
        <title>Colletotrichum kahawae CIFC_Que2 genome sequencing and assembly.</title>
        <authorList>
            <person name="Baroncelli R."/>
        </authorList>
    </citation>
    <scope>NUCLEOTIDE SEQUENCE</scope>
    <source>
        <strain evidence="1">CIFC_Que2</strain>
    </source>
</reference>
<evidence type="ECO:0000313" key="2">
    <source>
        <dbReference type="Proteomes" id="UP001281614"/>
    </source>
</evidence>
<keyword evidence="2" id="KW-1185">Reference proteome</keyword>
<accession>A0AAD9Y1V1</accession>
<dbReference type="EMBL" id="VYYT01000467">
    <property type="protein sequence ID" value="KAK2734409.1"/>
    <property type="molecule type" value="Genomic_DNA"/>
</dbReference>